<gene>
    <name evidence="1" type="ORF">SAMN04488498_1392</name>
</gene>
<evidence type="ECO:0008006" key="3">
    <source>
        <dbReference type="Google" id="ProtNLM"/>
    </source>
</evidence>
<proteinExistence type="predicted"/>
<name>A0A1I4F7Q7_9HYPH</name>
<reference evidence="1 2" key="1">
    <citation type="submission" date="2016-10" db="EMBL/GenBank/DDBJ databases">
        <authorList>
            <person name="Varghese N."/>
            <person name="Submissions S."/>
        </authorList>
    </citation>
    <scope>NUCLEOTIDE SEQUENCE [LARGE SCALE GENOMIC DNA]</scope>
    <source>
        <strain evidence="1 2">DSM 21822</strain>
    </source>
</reference>
<organism evidence="1 2">
    <name type="scientific">Neomesorhizobium albiziae</name>
    <dbReference type="NCBI Taxonomy" id="335020"/>
    <lineage>
        <taxon>Bacteria</taxon>
        <taxon>Pseudomonadati</taxon>
        <taxon>Pseudomonadota</taxon>
        <taxon>Alphaproteobacteria</taxon>
        <taxon>Hyphomicrobiales</taxon>
        <taxon>Phyllobacteriaceae</taxon>
        <taxon>Neomesorhizobium</taxon>
    </lineage>
</organism>
<dbReference type="RefSeq" id="WP_188130618.1">
    <property type="nucleotide sequence ID" value="NZ_FOSL01000039.1"/>
</dbReference>
<dbReference type="AlphaFoldDB" id="A0A1I4F7Q7"/>
<sequence>MRKIALIPTVAEIRALIMRLMMRKSAKQAFIFAWSLWRRKHQAQAMIAHYKKRRHLQL</sequence>
<keyword evidence="2" id="KW-1185">Reference proteome</keyword>
<accession>A0A1I4F7Q7</accession>
<evidence type="ECO:0000313" key="1">
    <source>
        <dbReference type="EMBL" id="SFL13998.1"/>
    </source>
</evidence>
<protein>
    <recommendedName>
        <fullName evidence="3">Transposase</fullName>
    </recommendedName>
</protein>
<dbReference type="Proteomes" id="UP000323300">
    <property type="component" value="Unassembled WGS sequence"/>
</dbReference>
<dbReference type="EMBL" id="FOSL01000039">
    <property type="protein sequence ID" value="SFL13998.1"/>
    <property type="molecule type" value="Genomic_DNA"/>
</dbReference>
<evidence type="ECO:0000313" key="2">
    <source>
        <dbReference type="Proteomes" id="UP000323300"/>
    </source>
</evidence>